<evidence type="ECO:0000313" key="2">
    <source>
        <dbReference type="EMBL" id="GGJ17227.1"/>
    </source>
</evidence>
<reference evidence="2" key="1">
    <citation type="journal article" date="2014" name="Int. J. Syst. Evol. Microbiol.">
        <title>Complete genome sequence of Corynebacterium casei LMG S-19264T (=DSM 44701T), isolated from a smear-ripened cheese.</title>
        <authorList>
            <consortium name="US DOE Joint Genome Institute (JGI-PGF)"/>
            <person name="Walter F."/>
            <person name="Albersmeier A."/>
            <person name="Kalinowski J."/>
            <person name="Ruckert C."/>
        </authorList>
    </citation>
    <scope>NUCLEOTIDE SEQUENCE</scope>
    <source>
        <strain evidence="2">JCM 3086</strain>
    </source>
</reference>
<organism evidence="2 3">
    <name type="scientific">Streptomyces brasiliensis</name>
    <dbReference type="NCBI Taxonomy" id="1954"/>
    <lineage>
        <taxon>Bacteria</taxon>
        <taxon>Bacillati</taxon>
        <taxon>Actinomycetota</taxon>
        <taxon>Actinomycetes</taxon>
        <taxon>Kitasatosporales</taxon>
        <taxon>Streptomycetaceae</taxon>
        <taxon>Streptomyces</taxon>
    </lineage>
</organism>
<protein>
    <submittedName>
        <fullName evidence="2">Uncharacterized protein</fullName>
    </submittedName>
</protein>
<dbReference type="EMBL" id="BMQA01000008">
    <property type="protein sequence ID" value="GGJ17227.1"/>
    <property type="molecule type" value="Genomic_DNA"/>
</dbReference>
<reference evidence="2" key="2">
    <citation type="submission" date="2020-09" db="EMBL/GenBank/DDBJ databases">
        <authorList>
            <person name="Sun Q."/>
            <person name="Ohkuma M."/>
        </authorList>
    </citation>
    <scope>NUCLEOTIDE SEQUENCE</scope>
    <source>
        <strain evidence="2">JCM 3086</strain>
    </source>
</reference>
<evidence type="ECO:0000256" key="1">
    <source>
        <dbReference type="SAM" id="MobiDB-lite"/>
    </source>
</evidence>
<gene>
    <name evidence="2" type="ORF">GCM10010121_030030</name>
</gene>
<dbReference type="AlphaFoldDB" id="A0A917KL98"/>
<dbReference type="Proteomes" id="UP000657574">
    <property type="component" value="Unassembled WGS sequence"/>
</dbReference>
<sequence>MASATGSHRARRKAPPYTEGAPDPPCAAGDINDPRNSAGTRHRFILIADAGATHPLDIK</sequence>
<proteinExistence type="predicted"/>
<accession>A0A917KL98</accession>
<comment type="caution">
    <text evidence="2">The sequence shown here is derived from an EMBL/GenBank/DDBJ whole genome shotgun (WGS) entry which is preliminary data.</text>
</comment>
<keyword evidence="3" id="KW-1185">Reference proteome</keyword>
<evidence type="ECO:0000313" key="3">
    <source>
        <dbReference type="Proteomes" id="UP000657574"/>
    </source>
</evidence>
<feature type="region of interest" description="Disordered" evidence="1">
    <location>
        <begin position="1"/>
        <end position="37"/>
    </location>
</feature>
<name>A0A917KL98_9ACTN</name>